<keyword evidence="3 5" id="KW-0175">Coiled coil</keyword>
<protein>
    <recommendedName>
        <fullName evidence="9">DNA recombination protein RmuC</fullName>
    </recommendedName>
</protein>
<name>A0A1G1VN11_9BACT</name>
<gene>
    <name evidence="7" type="ORF">A2785_03415</name>
</gene>
<comment type="caution">
    <text evidence="7">The sequence shown here is derived from an EMBL/GenBank/DDBJ whole genome shotgun (WGS) entry which is preliminary data.</text>
</comment>
<comment type="similarity">
    <text evidence="2">Belongs to the RmuC family.</text>
</comment>
<evidence type="ECO:0000256" key="1">
    <source>
        <dbReference type="ARBA" id="ARBA00003416"/>
    </source>
</evidence>
<evidence type="ECO:0000256" key="3">
    <source>
        <dbReference type="ARBA" id="ARBA00023054"/>
    </source>
</evidence>
<comment type="function">
    <text evidence="1">Involved in DNA recombination.</text>
</comment>
<keyword evidence="6" id="KW-0812">Transmembrane</keyword>
<dbReference type="PANTHER" id="PTHR30563:SF0">
    <property type="entry name" value="DNA RECOMBINATION PROTEIN RMUC"/>
    <property type="match status" value="1"/>
</dbReference>
<proteinExistence type="inferred from homology"/>
<keyword evidence="6" id="KW-0472">Membrane</keyword>
<evidence type="ECO:0000313" key="7">
    <source>
        <dbReference type="EMBL" id="OGY16790.1"/>
    </source>
</evidence>
<evidence type="ECO:0000256" key="6">
    <source>
        <dbReference type="SAM" id="Phobius"/>
    </source>
</evidence>
<evidence type="ECO:0000256" key="2">
    <source>
        <dbReference type="ARBA" id="ARBA00009840"/>
    </source>
</evidence>
<organism evidence="7 8">
    <name type="scientific">Candidatus Chisholmbacteria bacterium RIFCSPHIGHO2_01_FULL_49_18</name>
    <dbReference type="NCBI Taxonomy" id="1797590"/>
    <lineage>
        <taxon>Bacteria</taxon>
        <taxon>Candidatus Chisholmiibacteriota</taxon>
    </lineage>
</organism>
<evidence type="ECO:0008006" key="9">
    <source>
        <dbReference type="Google" id="ProtNLM"/>
    </source>
</evidence>
<dbReference type="PANTHER" id="PTHR30563">
    <property type="entry name" value="DNA RECOMBINATION PROTEIN RMUC"/>
    <property type="match status" value="1"/>
</dbReference>
<accession>A0A1G1VN11</accession>
<dbReference type="EMBL" id="MHCI01000009">
    <property type="protein sequence ID" value="OGY16790.1"/>
    <property type="molecule type" value="Genomic_DNA"/>
</dbReference>
<dbReference type="Proteomes" id="UP000179069">
    <property type="component" value="Unassembled WGS sequence"/>
</dbReference>
<keyword evidence="6" id="KW-1133">Transmembrane helix</keyword>
<evidence type="ECO:0000256" key="4">
    <source>
        <dbReference type="ARBA" id="ARBA00023172"/>
    </source>
</evidence>
<reference evidence="7 8" key="1">
    <citation type="journal article" date="2016" name="Nat. Commun.">
        <title>Thousands of microbial genomes shed light on interconnected biogeochemical processes in an aquifer system.</title>
        <authorList>
            <person name="Anantharaman K."/>
            <person name="Brown C.T."/>
            <person name="Hug L.A."/>
            <person name="Sharon I."/>
            <person name="Castelle C.J."/>
            <person name="Probst A.J."/>
            <person name="Thomas B.C."/>
            <person name="Singh A."/>
            <person name="Wilkins M.J."/>
            <person name="Karaoz U."/>
            <person name="Brodie E.L."/>
            <person name="Williams K.H."/>
            <person name="Hubbard S.S."/>
            <person name="Banfield J.F."/>
        </authorList>
    </citation>
    <scope>NUCLEOTIDE SEQUENCE [LARGE SCALE GENOMIC DNA]</scope>
</reference>
<dbReference type="Pfam" id="PF02646">
    <property type="entry name" value="RmuC"/>
    <property type="match status" value="1"/>
</dbReference>
<feature type="coiled-coil region" evidence="5">
    <location>
        <begin position="43"/>
        <end position="96"/>
    </location>
</feature>
<dbReference type="AlphaFoldDB" id="A0A1G1VN11"/>
<sequence>MPREIYLLATIIIVGFAATAWYIVNHIERLREKQEDPTLLEWAKATQNDIRQLQKVLSESLQRSSQNLTDTLLKSSHSLNERLDKAAEVIGELKKEAGQFSEVSHSMRDLQAFLQSPKLRGNIGEQVLADLISQIFPKKSFHLQYMFKSGQKVDAAIRTDAGILPIDSKFPMENFQKLVSGETKDERDAGKKEFIKDVRHHIDDIAKKYILPEEGTMDFALMYVPSEPVYYEIVNVVDLSDYARQKRVYPVSPTTLYAHLQMILLSFEGKKIESRAREIFSLLRSIKKDYEKVDSHLSTLGGHIANAYNKFSEVTHSFTRMGQKLTLEDKMEPMEKDENSKILTP</sequence>
<keyword evidence="4" id="KW-0233">DNA recombination</keyword>
<evidence type="ECO:0000313" key="8">
    <source>
        <dbReference type="Proteomes" id="UP000179069"/>
    </source>
</evidence>
<dbReference type="GO" id="GO:0006310">
    <property type="term" value="P:DNA recombination"/>
    <property type="evidence" value="ECO:0007669"/>
    <property type="project" value="UniProtKB-KW"/>
</dbReference>
<dbReference type="InterPro" id="IPR003798">
    <property type="entry name" value="DNA_recombination_RmuC"/>
</dbReference>
<evidence type="ECO:0000256" key="5">
    <source>
        <dbReference type="SAM" id="Coils"/>
    </source>
</evidence>
<feature type="transmembrane region" description="Helical" evidence="6">
    <location>
        <begin position="6"/>
        <end position="24"/>
    </location>
</feature>